<feature type="binding site" evidence="9">
    <location>
        <position position="9"/>
    </location>
    <ligand>
        <name>S-adenosyl-L-methionine</name>
        <dbReference type="ChEBI" id="CHEBI:59789"/>
    </ligand>
</feature>
<protein>
    <recommendedName>
        <fullName evidence="4">diphthine methyl ester synthase</fullName>
        <ecNumber evidence="4">2.1.1.314</ecNumber>
    </recommendedName>
</protein>
<dbReference type="PIRSF" id="PIRSF036432">
    <property type="entry name" value="Diphthine_synth"/>
    <property type="match status" value="1"/>
</dbReference>
<dbReference type="Proteomes" id="UP000440578">
    <property type="component" value="Unassembled WGS sequence"/>
</dbReference>
<keyword evidence="5" id="KW-0489">Methyltransferase</keyword>
<comment type="similarity">
    <text evidence="3">Belongs to the diphthine synthase family.</text>
</comment>
<organism evidence="12 13">
    <name type="scientific">Amphibalanus amphitrite</name>
    <name type="common">Striped barnacle</name>
    <name type="synonym">Balanus amphitrite</name>
    <dbReference type="NCBI Taxonomy" id="1232801"/>
    <lineage>
        <taxon>Eukaryota</taxon>
        <taxon>Metazoa</taxon>
        <taxon>Ecdysozoa</taxon>
        <taxon>Arthropoda</taxon>
        <taxon>Crustacea</taxon>
        <taxon>Multicrustacea</taxon>
        <taxon>Cirripedia</taxon>
        <taxon>Thoracica</taxon>
        <taxon>Thoracicalcarea</taxon>
        <taxon>Balanomorpha</taxon>
        <taxon>Balanoidea</taxon>
        <taxon>Balanidae</taxon>
        <taxon>Amphibalaninae</taxon>
        <taxon>Amphibalanus</taxon>
    </lineage>
</organism>
<dbReference type="Gene3D" id="3.30.950.10">
    <property type="entry name" value="Methyltransferase, Cobalt-precorrin-4 Transmethylase, Domain 2"/>
    <property type="match status" value="1"/>
</dbReference>
<dbReference type="NCBIfam" id="TIGR00522">
    <property type="entry name" value="dph5"/>
    <property type="match status" value="1"/>
</dbReference>
<dbReference type="OrthoDB" id="2516at2759"/>
<evidence type="ECO:0000256" key="7">
    <source>
        <dbReference type="ARBA" id="ARBA00022691"/>
    </source>
</evidence>
<feature type="binding site" evidence="9">
    <location>
        <position position="84"/>
    </location>
    <ligand>
        <name>S-adenosyl-L-methionine</name>
        <dbReference type="ChEBI" id="CHEBI:59789"/>
    </ligand>
</feature>
<evidence type="ECO:0000313" key="12">
    <source>
        <dbReference type="EMBL" id="KAF0309343.1"/>
    </source>
</evidence>
<accession>A0A6A4WTL2</accession>
<evidence type="ECO:0000313" key="13">
    <source>
        <dbReference type="Proteomes" id="UP000440578"/>
    </source>
</evidence>
<gene>
    <name evidence="12" type="primary">DPH5</name>
    <name evidence="12" type="ORF">FJT64_019522</name>
</gene>
<proteinExistence type="inferred from homology"/>
<evidence type="ECO:0000259" key="11">
    <source>
        <dbReference type="Pfam" id="PF00590"/>
    </source>
</evidence>
<evidence type="ECO:0000256" key="1">
    <source>
        <dbReference type="ARBA" id="ARBA00004006"/>
    </source>
</evidence>
<dbReference type="InterPro" id="IPR000878">
    <property type="entry name" value="4pyrrol_Mease"/>
</dbReference>
<name>A0A6A4WTL2_AMPAM</name>
<dbReference type="PANTHER" id="PTHR10882">
    <property type="entry name" value="DIPHTHINE SYNTHASE"/>
    <property type="match status" value="1"/>
</dbReference>
<dbReference type="EC" id="2.1.1.314" evidence="4"/>
<reference evidence="12 13" key="1">
    <citation type="submission" date="2019-07" db="EMBL/GenBank/DDBJ databases">
        <title>Draft genome assembly of a fouling barnacle, Amphibalanus amphitrite (Darwin, 1854): The first reference genome for Thecostraca.</title>
        <authorList>
            <person name="Kim W."/>
        </authorList>
    </citation>
    <scope>NUCLEOTIDE SEQUENCE [LARGE SCALE GENOMIC DNA]</scope>
    <source>
        <strain evidence="12">SNU_AA5</strain>
        <tissue evidence="12">Soma without cirri and trophi</tissue>
    </source>
</reference>
<dbReference type="HAMAP" id="MF_01084">
    <property type="entry name" value="Diphthine_synth"/>
    <property type="match status" value="1"/>
</dbReference>
<feature type="binding site" evidence="9">
    <location>
        <begin position="112"/>
        <end position="113"/>
    </location>
    <ligand>
        <name>S-adenosyl-L-methionine</name>
        <dbReference type="ChEBI" id="CHEBI:59789"/>
    </ligand>
</feature>
<dbReference type="SUPFAM" id="SSF53790">
    <property type="entry name" value="Tetrapyrrole methylase"/>
    <property type="match status" value="1"/>
</dbReference>
<dbReference type="CDD" id="cd11647">
    <property type="entry name" value="DHP5_DphB"/>
    <property type="match status" value="1"/>
</dbReference>
<dbReference type="Gene3D" id="3.40.1010.10">
    <property type="entry name" value="Cobalt-precorrin-4 Transmethylase, Domain 1"/>
    <property type="match status" value="1"/>
</dbReference>
<feature type="binding site" evidence="9">
    <location>
        <position position="223"/>
    </location>
    <ligand>
        <name>S-adenosyl-L-methionine</name>
        <dbReference type="ChEBI" id="CHEBI:59789"/>
    </ligand>
</feature>
<evidence type="ECO:0000256" key="3">
    <source>
        <dbReference type="ARBA" id="ARBA00006729"/>
    </source>
</evidence>
<evidence type="ECO:0000256" key="2">
    <source>
        <dbReference type="ARBA" id="ARBA00005156"/>
    </source>
</evidence>
<dbReference type="AlphaFoldDB" id="A0A6A4WTL2"/>
<evidence type="ECO:0000256" key="8">
    <source>
        <dbReference type="ARBA" id="ARBA00048752"/>
    </source>
</evidence>
<keyword evidence="13" id="KW-1185">Reference proteome</keyword>
<feature type="binding site" evidence="9">
    <location>
        <position position="248"/>
    </location>
    <ligand>
        <name>S-adenosyl-L-methionine</name>
        <dbReference type="ChEBI" id="CHEBI:59789"/>
    </ligand>
</feature>
<evidence type="ECO:0000256" key="6">
    <source>
        <dbReference type="ARBA" id="ARBA00022679"/>
    </source>
</evidence>
<keyword evidence="6" id="KW-0808">Transferase</keyword>
<comment type="catalytic activity">
    <reaction evidence="8">
        <text>2-[(3S)-amino-3-carboxypropyl]-L-histidyl-[translation elongation factor 2] + 4 S-adenosyl-L-methionine = diphthine methyl ester-[translation elongation factor 2] + 4 S-adenosyl-L-homocysteine + 3 H(+)</text>
        <dbReference type="Rhea" id="RHEA:42652"/>
        <dbReference type="Rhea" id="RHEA-COMP:9749"/>
        <dbReference type="Rhea" id="RHEA-COMP:10173"/>
        <dbReference type="ChEBI" id="CHEBI:15378"/>
        <dbReference type="ChEBI" id="CHEBI:57856"/>
        <dbReference type="ChEBI" id="CHEBI:59789"/>
        <dbReference type="ChEBI" id="CHEBI:73995"/>
        <dbReference type="ChEBI" id="CHEBI:79005"/>
        <dbReference type="EC" id="2.1.1.314"/>
    </reaction>
</comment>
<dbReference type="Pfam" id="PF00590">
    <property type="entry name" value="TP_methylase"/>
    <property type="match status" value="1"/>
</dbReference>
<dbReference type="UniPathway" id="UPA00559"/>
<dbReference type="EMBL" id="VIIS01000411">
    <property type="protein sequence ID" value="KAF0309343.1"/>
    <property type="molecule type" value="Genomic_DNA"/>
</dbReference>
<dbReference type="InterPro" id="IPR014776">
    <property type="entry name" value="4pyrrole_Mease_sub2"/>
</dbReference>
<feature type="region of interest" description="Disordered" evidence="10">
    <location>
        <begin position="272"/>
        <end position="291"/>
    </location>
</feature>
<keyword evidence="7 9" id="KW-0949">S-adenosyl-L-methionine</keyword>
<dbReference type="GO" id="GO:0032259">
    <property type="term" value="P:methylation"/>
    <property type="evidence" value="ECO:0007669"/>
    <property type="project" value="UniProtKB-KW"/>
</dbReference>
<dbReference type="FunFam" id="3.40.1010.10:FF:000004">
    <property type="entry name" value="Putative diphthine synthase"/>
    <property type="match status" value="1"/>
</dbReference>
<dbReference type="PANTHER" id="PTHR10882:SF0">
    <property type="entry name" value="DIPHTHINE METHYL ESTER SYNTHASE"/>
    <property type="match status" value="1"/>
</dbReference>
<evidence type="ECO:0000256" key="9">
    <source>
        <dbReference type="PIRSR" id="PIRSR036432-1"/>
    </source>
</evidence>
<dbReference type="InterPro" id="IPR004551">
    <property type="entry name" value="Dphthn_synthase"/>
</dbReference>
<sequence>MFYLIGLGLGDARDISVKGLEIVRRCEEVYLEAYTSILTCGAEALEELYGRPVTLADRETVEQGLDSVISAAGERDVALLVVGDPFAATTHHDLVLRARERGVPCRVVHNASIMTAVGCCGLQLYSYGETVSIPFWTDDWRPDSFVERIDANLARGQHTLCLLDIKVKEQSVENLLRGRKIYEPPRFMSVSVAAAQLLEAVGGRAETDPGLTPASRVVGLARVGTDTERLVACTLREMAGVDLGPPLHSLVVVGNTHPMELDYLKQFELGSDAKDTGKAKEGETKADQASS</sequence>
<dbReference type="InterPro" id="IPR035996">
    <property type="entry name" value="4pyrrol_Methylase_sf"/>
</dbReference>
<dbReference type="GO" id="GO:0141133">
    <property type="term" value="F:diphthine methyl ester synthase activity"/>
    <property type="evidence" value="ECO:0007669"/>
    <property type="project" value="UniProtKB-EC"/>
</dbReference>
<feature type="binding site" evidence="9">
    <location>
        <position position="87"/>
    </location>
    <ligand>
        <name>S-adenosyl-L-methionine</name>
        <dbReference type="ChEBI" id="CHEBI:59789"/>
    </ligand>
</feature>
<dbReference type="GO" id="GO:0017183">
    <property type="term" value="P:protein histidyl modification to diphthamide"/>
    <property type="evidence" value="ECO:0007669"/>
    <property type="project" value="UniProtKB-UniPathway"/>
</dbReference>
<comment type="pathway">
    <text evidence="2">Protein modification; peptidyl-diphthamide biosynthesis.</text>
</comment>
<dbReference type="InterPro" id="IPR014777">
    <property type="entry name" value="4pyrrole_Mease_sub1"/>
</dbReference>
<evidence type="ECO:0000256" key="5">
    <source>
        <dbReference type="ARBA" id="ARBA00022603"/>
    </source>
</evidence>
<dbReference type="FunFam" id="3.30.950.10:FF:000004">
    <property type="entry name" value="Diphthine synthase putative"/>
    <property type="match status" value="1"/>
</dbReference>
<comment type="caution">
    <text evidence="12">The sequence shown here is derived from an EMBL/GenBank/DDBJ whole genome shotgun (WGS) entry which is preliminary data.</text>
</comment>
<evidence type="ECO:0000256" key="10">
    <source>
        <dbReference type="SAM" id="MobiDB-lite"/>
    </source>
</evidence>
<feature type="domain" description="Tetrapyrrole methylase" evidence="11">
    <location>
        <begin position="1"/>
        <end position="238"/>
    </location>
</feature>
<evidence type="ECO:0000256" key="4">
    <source>
        <dbReference type="ARBA" id="ARBA00011927"/>
    </source>
</evidence>
<comment type="function">
    <text evidence="1">S-adenosyl-L-methionine-dependent methyltransferase that catalyzes four methylations of the modified target histidine residue in translation elongation factor 2 (EF-2), to form an intermediate called diphthine methyl ester. The four successive methylation reactions represent the second step of diphthamide biosynthesis.</text>
</comment>
<feature type="binding site" evidence="9">
    <location>
        <position position="163"/>
    </location>
    <ligand>
        <name>S-adenosyl-L-methionine</name>
        <dbReference type="ChEBI" id="CHEBI:59789"/>
    </ligand>
</feature>